<protein>
    <submittedName>
        <fullName evidence="8">Cyclin-T1-4</fullName>
    </submittedName>
</protein>
<dbReference type="InterPro" id="IPR043198">
    <property type="entry name" value="Cyclin/Ssn8"/>
</dbReference>
<dbReference type="PANTHER" id="PTHR10026">
    <property type="entry name" value="CYCLIN"/>
    <property type="match status" value="1"/>
</dbReference>
<keyword evidence="3" id="KW-0131">Cell cycle</keyword>
<comment type="similarity">
    <text evidence="4">Belongs to the cyclin family. Cyclin T subfamily.</text>
</comment>
<evidence type="ECO:0000313" key="9">
    <source>
        <dbReference type="Proteomes" id="UP000685013"/>
    </source>
</evidence>
<feature type="region of interest" description="Disordered" evidence="6">
    <location>
        <begin position="314"/>
        <end position="335"/>
    </location>
</feature>
<keyword evidence="2 5" id="KW-0195">Cyclin</keyword>
<keyword evidence="1" id="KW-0132">Cell division</keyword>
<dbReference type="Pfam" id="PF21797">
    <property type="entry name" value="CycT2-like_C"/>
    <property type="match status" value="1"/>
</dbReference>
<evidence type="ECO:0000256" key="3">
    <source>
        <dbReference type="ARBA" id="ARBA00023306"/>
    </source>
</evidence>
<dbReference type="FunFam" id="1.10.472.10:FF:000081">
    <property type="entry name" value="Cyclin family protein"/>
    <property type="match status" value="1"/>
</dbReference>
<evidence type="ECO:0000259" key="7">
    <source>
        <dbReference type="SMART" id="SM00385"/>
    </source>
</evidence>
<proteinExistence type="inferred from homology"/>
<dbReference type="SMART" id="SM00385">
    <property type="entry name" value="CYCLIN"/>
    <property type="match status" value="2"/>
</dbReference>
<dbReference type="EMBL" id="JAGKQH010000005">
    <property type="protein sequence ID" value="KAG6598462.1"/>
    <property type="molecule type" value="Genomic_DNA"/>
</dbReference>
<keyword evidence="9" id="KW-1185">Reference proteome</keyword>
<sequence>MPEGRRPEGHRWSLIRSFEGFRCSLKLLRFQPDILFSSGYSSGIFFQCLRKENDHLFIGTTPSHCVQEEHLISARKWYFSRQEIENHSPSRKDGVDFKKESQLRKSYCSFLQELGMKLKVPQVTIASAMMVCHRFYMCQSHAKSDWQTIGTAGIFLACKIEETPRFLNDVVVVAFELIFKRDPSASKRIRQKEVFNKQKELVLISERLILSTLGFDVDIQLPYKPLVATLKKLGMAADLGKVAWNFVNDWLYTTLCLEYKPHYIAAGSIFLASKFQKVKLPSNEGKAWWMEFDVSPKQLQEVIHRMLKLFEKDRKQSLPPSKEKNHKPEALDGQTRVDSSQSCISSVTISDHLDSHEAIREASHCNKSVTPSRCHNQQNVNYRISPVEVLPCQTSDTGSSSSAIDNGDTGICQNTEENYPDQIKQSKTVPISLSKDYKKINLCQIREAIKRRRLCRTTSTTEVQPMSSDVDGEAWIEKELEQGIELEYESSLKKRQKTS</sequence>
<dbReference type="GO" id="GO:0006357">
    <property type="term" value="P:regulation of transcription by RNA polymerase II"/>
    <property type="evidence" value="ECO:0007669"/>
    <property type="project" value="InterPro"/>
</dbReference>
<organism evidence="8 9">
    <name type="scientific">Cucurbita argyrosperma subsp. sororia</name>
    <dbReference type="NCBI Taxonomy" id="37648"/>
    <lineage>
        <taxon>Eukaryota</taxon>
        <taxon>Viridiplantae</taxon>
        <taxon>Streptophyta</taxon>
        <taxon>Embryophyta</taxon>
        <taxon>Tracheophyta</taxon>
        <taxon>Spermatophyta</taxon>
        <taxon>Magnoliopsida</taxon>
        <taxon>eudicotyledons</taxon>
        <taxon>Gunneridae</taxon>
        <taxon>Pentapetalae</taxon>
        <taxon>rosids</taxon>
        <taxon>fabids</taxon>
        <taxon>Cucurbitales</taxon>
        <taxon>Cucurbitaceae</taxon>
        <taxon>Cucurbiteae</taxon>
        <taxon>Cucurbita</taxon>
    </lineage>
</organism>
<evidence type="ECO:0000256" key="6">
    <source>
        <dbReference type="SAM" id="MobiDB-lite"/>
    </source>
</evidence>
<accession>A0AAV6NHU6</accession>
<dbReference type="AlphaFoldDB" id="A0AAV6NHU6"/>
<evidence type="ECO:0000256" key="1">
    <source>
        <dbReference type="ARBA" id="ARBA00022618"/>
    </source>
</evidence>
<reference evidence="8 9" key="1">
    <citation type="journal article" date="2021" name="Hortic Res">
        <title>The domestication of Cucurbita argyrosperma as revealed by the genome of its wild relative.</title>
        <authorList>
            <person name="Barrera-Redondo J."/>
            <person name="Sanchez-de la Vega G."/>
            <person name="Aguirre-Liguori J.A."/>
            <person name="Castellanos-Morales G."/>
            <person name="Gutierrez-Guerrero Y.T."/>
            <person name="Aguirre-Dugua X."/>
            <person name="Aguirre-Planter E."/>
            <person name="Tenaillon M.I."/>
            <person name="Lira-Saade R."/>
            <person name="Eguiarte L.E."/>
        </authorList>
    </citation>
    <scope>NUCLEOTIDE SEQUENCE [LARGE SCALE GENOMIC DNA]</scope>
    <source>
        <strain evidence="8">JBR-2021</strain>
    </source>
</reference>
<feature type="domain" description="Cyclin-like" evidence="7">
    <location>
        <begin position="109"/>
        <end position="211"/>
    </location>
</feature>
<feature type="compositionally biased region" description="Basic and acidic residues" evidence="6">
    <location>
        <begin position="314"/>
        <end position="330"/>
    </location>
</feature>
<evidence type="ECO:0000256" key="4">
    <source>
        <dbReference type="ARBA" id="ARBA00061204"/>
    </source>
</evidence>
<dbReference type="GO" id="GO:0051301">
    <property type="term" value="P:cell division"/>
    <property type="evidence" value="ECO:0007669"/>
    <property type="project" value="UniProtKB-KW"/>
</dbReference>
<evidence type="ECO:0000256" key="2">
    <source>
        <dbReference type="ARBA" id="ARBA00023127"/>
    </source>
</evidence>
<comment type="caution">
    <text evidence="8">The sequence shown here is derived from an EMBL/GenBank/DDBJ whole genome shotgun (WGS) entry which is preliminary data.</text>
</comment>
<gene>
    <name evidence="8" type="primary">CYCT1-1</name>
    <name evidence="8" type="ORF">SDJN03_08240</name>
</gene>
<dbReference type="GO" id="GO:0016538">
    <property type="term" value="F:cyclin-dependent protein serine/threonine kinase regulator activity"/>
    <property type="evidence" value="ECO:0007669"/>
    <property type="project" value="InterPro"/>
</dbReference>
<name>A0AAV6NHU6_9ROSI</name>
<dbReference type="InterPro" id="IPR006671">
    <property type="entry name" value="Cyclin_N"/>
</dbReference>
<evidence type="ECO:0000256" key="5">
    <source>
        <dbReference type="RuleBase" id="RU000383"/>
    </source>
</evidence>
<evidence type="ECO:0000313" key="8">
    <source>
        <dbReference type="EMBL" id="KAG6598462.1"/>
    </source>
</evidence>
<dbReference type="Pfam" id="PF00134">
    <property type="entry name" value="Cyclin_N"/>
    <property type="match status" value="1"/>
</dbReference>
<feature type="domain" description="Cyclin-like" evidence="7">
    <location>
        <begin position="224"/>
        <end position="308"/>
    </location>
</feature>
<feature type="non-terminal residue" evidence="8">
    <location>
        <position position="1"/>
    </location>
</feature>
<dbReference type="Proteomes" id="UP000685013">
    <property type="component" value="Chromosome 5"/>
</dbReference>
<dbReference type="InterPro" id="IPR013763">
    <property type="entry name" value="Cyclin-like_dom"/>
</dbReference>